<dbReference type="Gene3D" id="1.10.3720.10">
    <property type="entry name" value="MetI-like"/>
    <property type="match status" value="1"/>
</dbReference>
<evidence type="ECO:0000259" key="7">
    <source>
        <dbReference type="PROSITE" id="PS50928"/>
    </source>
</evidence>
<dbReference type="PANTHER" id="PTHR43839">
    <property type="entry name" value="OPPC IN A BINDING PROTEIN-DEPENDENT TRANSPORT SYSTEM"/>
    <property type="match status" value="1"/>
</dbReference>
<dbReference type="PROSITE" id="PS50928">
    <property type="entry name" value="ABC_TM1"/>
    <property type="match status" value="1"/>
</dbReference>
<keyword evidence="3 6" id="KW-0812">Transmembrane</keyword>
<dbReference type="SUPFAM" id="SSF161098">
    <property type="entry name" value="MetI-like"/>
    <property type="match status" value="1"/>
</dbReference>
<feature type="transmembrane region" description="Helical" evidence="6">
    <location>
        <begin position="12"/>
        <end position="35"/>
    </location>
</feature>
<feature type="transmembrane region" description="Helical" evidence="6">
    <location>
        <begin position="295"/>
        <end position="316"/>
    </location>
</feature>
<keyword evidence="9" id="KW-1185">Reference proteome</keyword>
<feature type="domain" description="ABC transmembrane type-1" evidence="7">
    <location>
        <begin position="93"/>
        <end position="316"/>
    </location>
</feature>
<evidence type="ECO:0000256" key="2">
    <source>
        <dbReference type="ARBA" id="ARBA00022448"/>
    </source>
</evidence>
<protein>
    <submittedName>
        <fullName evidence="8">ABC transporter permease subunit</fullName>
    </submittedName>
</protein>
<keyword evidence="4 6" id="KW-1133">Transmembrane helix</keyword>
<dbReference type="SUPFAM" id="SSF46626">
    <property type="entry name" value="Cytochrome c"/>
    <property type="match status" value="1"/>
</dbReference>
<evidence type="ECO:0000256" key="5">
    <source>
        <dbReference type="ARBA" id="ARBA00023136"/>
    </source>
</evidence>
<dbReference type="InterPro" id="IPR035906">
    <property type="entry name" value="MetI-like_sf"/>
</dbReference>
<proteinExistence type="inferred from homology"/>
<comment type="similarity">
    <text evidence="6">Belongs to the binding-protein-dependent transport system permease family.</text>
</comment>
<feature type="transmembrane region" description="Helical" evidence="6">
    <location>
        <begin position="226"/>
        <end position="251"/>
    </location>
</feature>
<dbReference type="EMBL" id="JBHUIO010000002">
    <property type="protein sequence ID" value="MFD2168976.1"/>
    <property type="molecule type" value="Genomic_DNA"/>
</dbReference>
<organism evidence="8 9">
    <name type="scientific">Tumebacillus lipolyticus</name>
    <dbReference type="NCBI Taxonomy" id="1280370"/>
    <lineage>
        <taxon>Bacteria</taxon>
        <taxon>Bacillati</taxon>
        <taxon>Bacillota</taxon>
        <taxon>Bacilli</taxon>
        <taxon>Bacillales</taxon>
        <taxon>Alicyclobacillaceae</taxon>
        <taxon>Tumebacillus</taxon>
    </lineage>
</organism>
<evidence type="ECO:0000256" key="6">
    <source>
        <dbReference type="RuleBase" id="RU363032"/>
    </source>
</evidence>
<dbReference type="PANTHER" id="PTHR43839:SF3">
    <property type="entry name" value="OLIGOPEPTIDE ABC TRANSPORTER, PERMEASE PROTEIN"/>
    <property type="match status" value="1"/>
</dbReference>
<comment type="subcellular location">
    <subcellularLocation>
        <location evidence="6">Cell membrane</location>
        <topology evidence="6">Multi-pass membrane protein</topology>
    </subcellularLocation>
    <subcellularLocation>
        <location evidence="1">Membrane</location>
        <topology evidence="1">Multi-pass membrane protein</topology>
    </subcellularLocation>
</comment>
<name>A0ABW4ZU78_9BACL</name>
<evidence type="ECO:0000313" key="8">
    <source>
        <dbReference type="EMBL" id="MFD2168976.1"/>
    </source>
</evidence>
<dbReference type="RefSeq" id="WP_386044029.1">
    <property type="nucleotide sequence ID" value="NZ_JBHUIO010000002.1"/>
</dbReference>
<comment type="caution">
    <text evidence="8">The sequence shown here is derived from an EMBL/GenBank/DDBJ whole genome shotgun (WGS) entry which is preliminary data.</text>
</comment>
<gene>
    <name evidence="8" type="ORF">ACFSOY_02950</name>
</gene>
<keyword evidence="2 6" id="KW-0813">Transport</keyword>
<dbReference type="Pfam" id="PF00528">
    <property type="entry name" value="BPD_transp_1"/>
    <property type="match status" value="1"/>
</dbReference>
<keyword evidence="5 6" id="KW-0472">Membrane</keyword>
<reference evidence="9" key="1">
    <citation type="journal article" date="2019" name="Int. J. Syst. Evol. Microbiol.">
        <title>The Global Catalogue of Microorganisms (GCM) 10K type strain sequencing project: providing services to taxonomists for standard genome sequencing and annotation.</title>
        <authorList>
            <consortium name="The Broad Institute Genomics Platform"/>
            <consortium name="The Broad Institute Genome Sequencing Center for Infectious Disease"/>
            <person name="Wu L."/>
            <person name="Ma J."/>
        </authorList>
    </citation>
    <scope>NUCLEOTIDE SEQUENCE [LARGE SCALE GENOMIC DNA]</scope>
    <source>
        <strain evidence="9">CGMCC 1.13574</strain>
    </source>
</reference>
<dbReference type="InterPro" id="IPR000515">
    <property type="entry name" value="MetI-like"/>
</dbReference>
<dbReference type="InterPro" id="IPR036909">
    <property type="entry name" value="Cyt_c-like_dom_sf"/>
</dbReference>
<dbReference type="Gene3D" id="1.10.760.10">
    <property type="entry name" value="Cytochrome c-like domain"/>
    <property type="match status" value="1"/>
</dbReference>
<evidence type="ECO:0000256" key="1">
    <source>
        <dbReference type="ARBA" id="ARBA00004141"/>
    </source>
</evidence>
<dbReference type="CDD" id="cd06261">
    <property type="entry name" value="TM_PBP2"/>
    <property type="match status" value="1"/>
</dbReference>
<evidence type="ECO:0000256" key="4">
    <source>
        <dbReference type="ARBA" id="ARBA00022989"/>
    </source>
</evidence>
<evidence type="ECO:0000256" key="3">
    <source>
        <dbReference type="ARBA" id="ARBA00022692"/>
    </source>
</evidence>
<accession>A0ABW4ZU78</accession>
<evidence type="ECO:0000313" key="9">
    <source>
        <dbReference type="Proteomes" id="UP001597343"/>
    </source>
</evidence>
<feature type="transmembrane region" description="Helical" evidence="6">
    <location>
        <begin position="337"/>
        <end position="355"/>
    </location>
</feature>
<sequence length="570" mass="63312">MNTLRRTAKRDRFLFQLSCALLLLLAIVCLFGSYLMPQELTPDNKITFRTQEVNGVMKSVPPPFAPSGENWLGTDHRGYDMLSLLLNGAKYTLLFSLGITLTRFLLAVPLGLFAGATGKGRSFISTLQLVTSAVPAILFVYPTMYELIQTFGINRGLAGDDPRVALFTSILFTLLVLIGVFPLAHQFAERSRFFNDKLFVEASRTMGASTPRIVFRHLLPHLRPELLFAFLTELMQVLFLMGQLAILNIFIGGGEKVVLSDGSKFSAEVSLVVTNSGEWGGMIAYGTKFIREFPWLLVEAAAFLTAAILILLFFSNQLQKRMEVRANSPRARSSKKMWISAGTAVVACIALILFLPDKQQALPTGAQPGAGTEKLLPEVEKGIKDLAKQFMSYVKEDRWDNAQAFVMKEALQPTSTGGVIPTERQFSLIQESCTRCHSTQFDNVKKTKLTAAEIEQVLREGKGKMPGGLITDEAEIKAMALYLESLLKKNNAPKPFDDWFKAFQTSGYELIEFGLPEQIEPTRFQIDVHVKSGTGQPETWKLLIYDSEAGKRAGVYRVMGIENGPLHLKD</sequence>
<feature type="transmembrane region" description="Helical" evidence="6">
    <location>
        <begin position="126"/>
        <end position="144"/>
    </location>
</feature>
<feature type="transmembrane region" description="Helical" evidence="6">
    <location>
        <begin position="164"/>
        <end position="184"/>
    </location>
</feature>
<feature type="transmembrane region" description="Helical" evidence="6">
    <location>
        <begin position="91"/>
        <end position="114"/>
    </location>
</feature>
<dbReference type="Proteomes" id="UP001597343">
    <property type="component" value="Unassembled WGS sequence"/>
</dbReference>